<name>A0A078QJS2_PHOVU</name>
<evidence type="ECO:0000313" key="1">
    <source>
        <dbReference type="EMBL" id="KDS23243.1"/>
    </source>
</evidence>
<dbReference type="EMBL" id="JNHI01000119">
    <property type="protein sequence ID" value="KDS23243.1"/>
    <property type="molecule type" value="Genomic_DNA"/>
</dbReference>
<organism evidence="1 2">
    <name type="scientific">Phocaeicola vulgatus str. 3775 SL</name>
    <name type="common">B</name>
    <name type="synonym">iv</name>
    <dbReference type="NCBI Taxonomy" id="1339350"/>
    <lineage>
        <taxon>Bacteria</taxon>
        <taxon>Pseudomonadati</taxon>
        <taxon>Bacteroidota</taxon>
        <taxon>Bacteroidia</taxon>
        <taxon>Bacteroidales</taxon>
        <taxon>Bacteroidaceae</taxon>
        <taxon>Phocaeicola</taxon>
    </lineage>
</organism>
<evidence type="ECO:0000313" key="2">
    <source>
        <dbReference type="Proteomes" id="UP000028134"/>
    </source>
</evidence>
<dbReference type="Proteomes" id="UP000028134">
    <property type="component" value="Unassembled WGS sequence"/>
</dbReference>
<dbReference type="AlphaFoldDB" id="A0A078QJS2"/>
<reference evidence="1 2" key="1">
    <citation type="submission" date="2014-04" db="EMBL/GenBank/DDBJ databases">
        <authorList>
            <person name="Sears C."/>
            <person name="Carroll K."/>
            <person name="Sack B.R."/>
            <person name="Qadri F."/>
            <person name="Myers L.L."/>
            <person name="Chung G.-T."/>
            <person name="Escheverria P."/>
            <person name="Fraser C.M."/>
            <person name="Sadzewicz L."/>
            <person name="Shefchek K.A."/>
            <person name="Tallon L."/>
            <person name="Das S.P."/>
            <person name="Daugherty S."/>
            <person name="Mongodin E.F."/>
        </authorList>
    </citation>
    <scope>NUCLEOTIDE SEQUENCE [LARGE SCALE GENOMIC DNA]</scope>
    <source>
        <strain evidence="2">3775 SL(B) 10 (iv)</strain>
    </source>
</reference>
<comment type="caution">
    <text evidence="1">The sequence shown here is derived from an EMBL/GenBank/DDBJ whole genome shotgun (WGS) entry which is preliminary data.</text>
</comment>
<dbReference type="RefSeq" id="WP_032946869.1">
    <property type="nucleotide sequence ID" value="NZ_JNHI01000119.1"/>
</dbReference>
<accession>A0A078QJS2</accession>
<dbReference type="PATRIC" id="fig|1339350.3.peg.4666"/>
<gene>
    <name evidence="1" type="ORF">M097_4943</name>
</gene>
<protein>
    <submittedName>
        <fullName evidence="1">Uncharacterized protein</fullName>
    </submittedName>
</protein>
<sequence>MKKKEIIQELKRYGYSRVNIDTDRRTSKTFYTYRGGIHINGTENLSFHIVPPPESFGLGRFAICATRNGESSQLGTDHAPFFFQRLFSFIKGERTEHEMVDEICNN</sequence>
<proteinExistence type="predicted"/>